<dbReference type="InterPro" id="IPR036034">
    <property type="entry name" value="PDZ_sf"/>
</dbReference>
<feature type="domain" description="Tail specific protease" evidence="2">
    <location>
        <begin position="202"/>
        <end position="424"/>
    </location>
</feature>
<dbReference type="InterPro" id="IPR029045">
    <property type="entry name" value="ClpP/crotonase-like_dom_sf"/>
</dbReference>
<dbReference type="Pfam" id="PF03572">
    <property type="entry name" value="Peptidase_S41"/>
    <property type="match status" value="1"/>
</dbReference>
<dbReference type="SMART" id="SM00245">
    <property type="entry name" value="TSPc"/>
    <property type="match status" value="1"/>
</dbReference>
<dbReference type="OrthoDB" id="7168509at2"/>
<dbReference type="GO" id="GO:0007165">
    <property type="term" value="P:signal transduction"/>
    <property type="evidence" value="ECO:0007669"/>
    <property type="project" value="TreeGrafter"/>
</dbReference>
<dbReference type="GO" id="GO:0004175">
    <property type="term" value="F:endopeptidase activity"/>
    <property type="evidence" value="ECO:0007669"/>
    <property type="project" value="TreeGrafter"/>
</dbReference>
<dbReference type="GO" id="GO:0006508">
    <property type="term" value="P:proteolysis"/>
    <property type="evidence" value="ECO:0007669"/>
    <property type="project" value="UniProtKB-KW"/>
</dbReference>
<keyword evidence="4" id="KW-1185">Reference proteome</keyword>
<sequence length="503" mass="55374">MTKKIMNVKKLLLLFVAATIATTSCTDQDDNLFSVPANIEIQDFVWKGLNLWYFWQGEVTDLADSKLDNAEGYISFLQSYPNPADLFEHLRHPDDRFSVIVDNYDVLQNSQQGTSATDGADVRYIYLNSGSPEVIGYVRYIIPGSDADGKDIHRGDIVYAVNGQSLYFNSSTDNNLGLLDAGSYTFNLADLTVNNGVRSITPNGRNIDLTRANITENPILVNTTFDVGTKKVGYIMYNQFISNFDAQLNDVFANFQGQGVNELVLDFRYNPGGFVSSAINLGSMVTGQFDGQLFTKFRYNDKIQPILTDEQENRYFRSSLSTGAAINSLGLSKVYVITTGSTASASELVINSLAPYIDVVQVGTTTTGKNEASVSLYDSPSWTFGDEQLNPNHKWAMQPLISRLENSAGFSNYTDGLNPDIELAEDLTNLGVLGDENEPLLAAALANIAAAGRPSNSNTNKVLPIEGITETKLQRITGNRMYIDLKVGETDDHLKNHKIIINE</sequence>
<comment type="caution">
    <text evidence="3">The sequence shown here is derived from an EMBL/GenBank/DDBJ whole genome shotgun (WGS) entry which is preliminary data.</text>
</comment>
<gene>
    <name evidence="3" type="ORF">C8N46_102296</name>
</gene>
<proteinExistence type="predicted"/>
<dbReference type="Gene3D" id="2.30.42.10">
    <property type="match status" value="1"/>
</dbReference>
<keyword evidence="3" id="KW-0378">Hydrolase</keyword>
<dbReference type="SUPFAM" id="SSF50156">
    <property type="entry name" value="PDZ domain-like"/>
    <property type="match status" value="1"/>
</dbReference>
<evidence type="ECO:0000259" key="2">
    <source>
        <dbReference type="SMART" id="SM00245"/>
    </source>
</evidence>
<dbReference type="InterPro" id="IPR005151">
    <property type="entry name" value="Tail-specific_protease"/>
</dbReference>
<dbReference type="GO" id="GO:0008236">
    <property type="term" value="F:serine-type peptidase activity"/>
    <property type="evidence" value="ECO:0007669"/>
    <property type="project" value="InterPro"/>
</dbReference>
<keyword evidence="3" id="KW-0645">Protease</keyword>
<reference evidence="3 4" key="1">
    <citation type="submission" date="2018-04" db="EMBL/GenBank/DDBJ databases">
        <title>Genomic Encyclopedia of Archaeal and Bacterial Type Strains, Phase II (KMG-II): from individual species to whole genera.</title>
        <authorList>
            <person name="Goeker M."/>
        </authorList>
    </citation>
    <scope>NUCLEOTIDE SEQUENCE [LARGE SCALE GENOMIC DNA]</scope>
    <source>
        <strain evidence="3 4">DSM 25731</strain>
    </source>
</reference>
<dbReference type="Gene3D" id="3.90.226.10">
    <property type="entry name" value="2-enoyl-CoA Hydratase, Chain A, domain 1"/>
    <property type="match status" value="1"/>
</dbReference>
<dbReference type="PANTHER" id="PTHR32060">
    <property type="entry name" value="TAIL-SPECIFIC PROTEASE"/>
    <property type="match status" value="1"/>
</dbReference>
<evidence type="ECO:0000313" key="3">
    <source>
        <dbReference type="EMBL" id="PTX62895.1"/>
    </source>
</evidence>
<feature type="signal peptide" evidence="1">
    <location>
        <begin position="1"/>
        <end position="26"/>
    </location>
</feature>
<dbReference type="SUPFAM" id="SSF52096">
    <property type="entry name" value="ClpP/crotonase"/>
    <property type="match status" value="1"/>
</dbReference>
<dbReference type="CDD" id="cd07561">
    <property type="entry name" value="Peptidase_S41_CPP_like"/>
    <property type="match status" value="1"/>
</dbReference>
<dbReference type="PANTHER" id="PTHR32060:SF30">
    <property type="entry name" value="CARBOXY-TERMINAL PROCESSING PROTEASE CTPA"/>
    <property type="match status" value="1"/>
</dbReference>
<dbReference type="Gene3D" id="3.30.750.170">
    <property type="match status" value="1"/>
</dbReference>
<organism evidence="3 4">
    <name type="scientific">Kordia periserrulae</name>
    <dbReference type="NCBI Taxonomy" id="701523"/>
    <lineage>
        <taxon>Bacteria</taxon>
        <taxon>Pseudomonadati</taxon>
        <taxon>Bacteroidota</taxon>
        <taxon>Flavobacteriia</taxon>
        <taxon>Flavobacteriales</taxon>
        <taxon>Flavobacteriaceae</taxon>
        <taxon>Kordia</taxon>
    </lineage>
</organism>
<dbReference type="RefSeq" id="WP_108113874.1">
    <property type="nucleotide sequence ID" value="NZ_QBKT01000002.1"/>
</dbReference>
<accession>A0A2T6C3L3</accession>
<feature type="chain" id="PRO_5015749980" evidence="1">
    <location>
        <begin position="27"/>
        <end position="503"/>
    </location>
</feature>
<dbReference type="Proteomes" id="UP000244090">
    <property type="component" value="Unassembled WGS sequence"/>
</dbReference>
<dbReference type="GO" id="GO:0030288">
    <property type="term" value="C:outer membrane-bounded periplasmic space"/>
    <property type="evidence" value="ECO:0007669"/>
    <property type="project" value="TreeGrafter"/>
</dbReference>
<evidence type="ECO:0000256" key="1">
    <source>
        <dbReference type="SAM" id="SignalP"/>
    </source>
</evidence>
<dbReference type="InterPro" id="IPR041613">
    <property type="entry name" value="Pept_S41_N"/>
</dbReference>
<keyword evidence="1" id="KW-0732">Signal</keyword>
<protein>
    <submittedName>
        <fullName evidence="3">C-terminal processing protease CtpA/Prc</fullName>
    </submittedName>
</protein>
<dbReference type="AlphaFoldDB" id="A0A2T6C3L3"/>
<dbReference type="Pfam" id="PF18294">
    <property type="entry name" value="Pept_S41_N"/>
    <property type="match status" value="1"/>
</dbReference>
<name>A0A2T6C3L3_9FLAO</name>
<dbReference type="PROSITE" id="PS51257">
    <property type="entry name" value="PROKAR_LIPOPROTEIN"/>
    <property type="match status" value="1"/>
</dbReference>
<dbReference type="EMBL" id="QBKT01000002">
    <property type="protein sequence ID" value="PTX62895.1"/>
    <property type="molecule type" value="Genomic_DNA"/>
</dbReference>
<evidence type="ECO:0000313" key="4">
    <source>
        <dbReference type="Proteomes" id="UP000244090"/>
    </source>
</evidence>